<proteinExistence type="predicted"/>
<keyword evidence="2" id="KW-1185">Reference proteome</keyword>
<reference evidence="1 2" key="1">
    <citation type="submission" date="2015-06" db="EMBL/GenBank/DDBJ databases">
        <title>Marinobacter subterrani, a genetically tractable neutrophilic iron-oxidizing strain isolated from the Soudan Iron Mine.</title>
        <authorList>
            <person name="Bonis B.M."/>
            <person name="Gralnick J.A."/>
        </authorList>
    </citation>
    <scope>NUCLEOTIDE SEQUENCE [LARGE SCALE GENOMIC DNA]</scope>
    <source>
        <strain evidence="1 2">JG233</strain>
    </source>
</reference>
<accession>A0A0J7LY02</accession>
<sequence>MFQVDRVDWLDDDQLFRLMQGLLVDARRHGEESMGNHDHEQTLALFEDELDDSMLEYMDDPEILAKWPQG</sequence>
<evidence type="ECO:0000313" key="2">
    <source>
        <dbReference type="Proteomes" id="UP000036102"/>
    </source>
</evidence>
<name>A0A0J7LY02_9GAMM</name>
<dbReference type="Proteomes" id="UP000036102">
    <property type="component" value="Unassembled WGS sequence"/>
</dbReference>
<dbReference type="EMBL" id="LFBU01000002">
    <property type="protein sequence ID" value="KMQ73770.1"/>
    <property type="molecule type" value="Genomic_DNA"/>
</dbReference>
<dbReference type="AlphaFoldDB" id="A0A0J7LY02"/>
<gene>
    <name evidence="1" type="ORF">Msub_20991</name>
</gene>
<protein>
    <submittedName>
        <fullName evidence="1">Uncharacterized protein</fullName>
    </submittedName>
</protein>
<comment type="caution">
    <text evidence="1">The sequence shown here is derived from an EMBL/GenBank/DDBJ whole genome shotgun (WGS) entry which is preliminary data.</text>
</comment>
<dbReference type="PATRIC" id="fig|1658765.3.peg.4247"/>
<dbReference type="STRING" id="1658765.Msub_20991"/>
<evidence type="ECO:0000313" key="1">
    <source>
        <dbReference type="EMBL" id="KMQ73770.1"/>
    </source>
</evidence>
<organism evidence="1 2">
    <name type="scientific">Marinobacter subterrani</name>
    <dbReference type="NCBI Taxonomy" id="1658765"/>
    <lineage>
        <taxon>Bacteria</taxon>
        <taxon>Pseudomonadati</taxon>
        <taxon>Pseudomonadota</taxon>
        <taxon>Gammaproteobacteria</taxon>
        <taxon>Pseudomonadales</taxon>
        <taxon>Marinobacteraceae</taxon>
        <taxon>Marinobacter</taxon>
    </lineage>
</organism>